<dbReference type="SUPFAM" id="SSF50249">
    <property type="entry name" value="Nucleic acid-binding proteins"/>
    <property type="match status" value="1"/>
</dbReference>
<dbReference type="STRING" id="1166073.SAMN05192530_1205"/>
<evidence type="ECO:0000256" key="7">
    <source>
        <dbReference type="ARBA" id="ARBA00023204"/>
    </source>
</evidence>
<keyword evidence="12" id="KW-1185">Reference proteome</keyword>
<dbReference type="SMART" id="SM00487">
    <property type="entry name" value="DEXDc"/>
    <property type="match status" value="1"/>
</dbReference>
<gene>
    <name evidence="11" type="ORF">SAMN05192530_1205</name>
</gene>
<keyword evidence="5" id="KW-0067">ATP-binding</keyword>
<dbReference type="InterPro" id="IPR001650">
    <property type="entry name" value="Helicase_C-like"/>
</dbReference>
<dbReference type="InterPro" id="IPR045562">
    <property type="entry name" value="RecG_dom3_C"/>
</dbReference>
<dbReference type="Gene3D" id="2.40.50.140">
    <property type="entry name" value="Nucleic acid-binding proteins"/>
    <property type="match status" value="1"/>
</dbReference>
<evidence type="ECO:0000313" key="12">
    <source>
        <dbReference type="Proteomes" id="UP000198793"/>
    </source>
</evidence>
<keyword evidence="4 11" id="KW-0347">Helicase</keyword>
<evidence type="ECO:0000259" key="10">
    <source>
        <dbReference type="PROSITE" id="PS51194"/>
    </source>
</evidence>
<evidence type="ECO:0000256" key="3">
    <source>
        <dbReference type="ARBA" id="ARBA00022801"/>
    </source>
</evidence>
<dbReference type="Pfam" id="PF00271">
    <property type="entry name" value="Helicase_C"/>
    <property type="match status" value="1"/>
</dbReference>
<keyword evidence="2" id="KW-0227">DNA damage</keyword>
<evidence type="ECO:0000256" key="4">
    <source>
        <dbReference type="ARBA" id="ARBA00022806"/>
    </source>
</evidence>
<dbReference type="GO" id="GO:0016787">
    <property type="term" value="F:hydrolase activity"/>
    <property type="evidence" value="ECO:0007669"/>
    <property type="project" value="UniProtKB-KW"/>
</dbReference>
<dbReference type="InterPro" id="IPR033454">
    <property type="entry name" value="RecG_wedge"/>
</dbReference>
<dbReference type="Gene3D" id="3.40.50.300">
    <property type="entry name" value="P-loop containing nucleotide triphosphate hydrolases"/>
    <property type="match status" value="2"/>
</dbReference>
<dbReference type="CDD" id="cd17992">
    <property type="entry name" value="DEXHc_RecG"/>
    <property type="match status" value="1"/>
</dbReference>
<dbReference type="GO" id="GO:0003678">
    <property type="term" value="F:DNA helicase activity"/>
    <property type="evidence" value="ECO:0007669"/>
    <property type="project" value="TreeGrafter"/>
</dbReference>
<dbReference type="CDD" id="cd04488">
    <property type="entry name" value="RecG_wedge_OBF"/>
    <property type="match status" value="1"/>
</dbReference>
<dbReference type="NCBIfam" id="NF008164">
    <property type="entry name" value="PRK10917.1-2"/>
    <property type="match status" value="1"/>
</dbReference>
<dbReference type="NCBIfam" id="NF008168">
    <property type="entry name" value="PRK10917.2-2"/>
    <property type="match status" value="1"/>
</dbReference>
<name>A0A1H0NE94_9HYPH</name>
<dbReference type="Pfam" id="PF19833">
    <property type="entry name" value="RecG_dom3_C"/>
    <property type="match status" value="1"/>
</dbReference>
<dbReference type="SUPFAM" id="SSF52540">
    <property type="entry name" value="P-loop containing nucleoside triphosphate hydrolases"/>
    <property type="match status" value="2"/>
</dbReference>
<accession>A0A1H0NE94</accession>
<evidence type="ECO:0000256" key="5">
    <source>
        <dbReference type="ARBA" id="ARBA00022840"/>
    </source>
</evidence>
<dbReference type="GO" id="GO:0006281">
    <property type="term" value="P:DNA repair"/>
    <property type="evidence" value="ECO:0007669"/>
    <property type="project" value="UniProtKB-KW"/>
</dbReference>
<reference evidence="11 12" key="1">
    <citation type="submission" date="2016-10" db="EMBL/GenBank/DDBJ databases">
        <authorList>
            <person name="de Groot N.N."/>
        </authorList>
    </citation>
    <scope>NUCLEOTIDE SEQUENCE [LARGE SCALE GENOMIC DNA]</scope>
    <source>
        <strain evidence="12">L7-484,KACC 16230,DSM 25025</strain>
    </source>
</reference>
<organism evidence="11 12">
    <name type="scientific">Aureimonas jatrophae</name>
    <dbReference type="NCBI Taxonomy" id="1166073"/>
    <lineage>
        <taxon>Bacteria</taxon>
        <taxon>Pseudomonadati</taxon>
        <taxon>Pseudomonadota</taxon>
        <taxon>Alphaproteobacteria</taxon>
        <taxon>Hyphomicrobiales</taxon>
        <taxon>Aurantimonadaceae</taxon>
        <taxon>Aureimonas</taxon>
    </lineage>
</organism>
<evidence type="ECO:0000256" key="2">
    <source>
        <dbReference type="ARBA" id="ARBA00022763"/>
    </source>
</evidence>
<dbReference type="Proteomes" id="UP000198793">
    <property type="component" value="Unassembled WGS sequence"/>
</dbReference>
<evidence type="ECO:0000313" key="11">
    <source>
        <dbReference type="EMBL" id="SDO91024.1"/>
    </source>
</evidence>
<dbReference type="InterPro" id="IPR027417">
    <property type="entry name" value="P-loop_NTPase"/>
</dbReference>
<dbReference type="InterPro" id="IPR014001">
    <property type="entry name" value="Helicase_ATP-bd"/>
</dbReference>
<dbReference type="Pfam" id="PF00270">
    <property type="entry name" value="DEAD"/>
    <property type="match status" value="1"/>
</dbReference>
<dbReference type="PANTHER" id="PTHR47964:SF1">
    <property type="entry name" value="ATP-DEPENDENT DNA HELICASE HOMOLOG RECG, CHLOROPLASTIC"/>
    <property type="match status" value="1"/>
</dbReference>
<evidence type="ECO:0000259" key="9">
    <source>
        <dbReference type="PROSITE" id="PS51192"/>
    </source>
</evidence>
<dbReference type="PANTHER" id="PTHR47964">
    <property type="entry name" value="ATP-DEPENDENT DNA HELICASE HOMOLOG RECG, CHLOROPLASTIC"/>
    <property type="match status" value="1"/>
</dbReference>
<dbReference type="PROSITE" id="PS51192">
    <property type="entry name" value="HELICASE_ATP_BIND_1"/>
    <property type="match status" value="1"/>
</dbReference>
<dbReference type="InterPro" id="IPR011545">
    <property type="entry name" value="DEAD/DEAH_box_helicase_dom"/>
</dbReference>
<keyword evidence="1" id="KW-0547">Nucleotide-binding</keyword>
<evidence type="ECO:0000256" key="1">
    <source>
        <dbReference type="ARBA" id="ARBA00022741"/>
    </source>
</evidence>
<evidence type="ECO:0000256" key="8">
    <source>
        <dbReference type="ARBA" id="ARBA00049819"/>
    </source>
</evidence>
<protein>
    <recommendedName>
        <fullName evidence="8">Probable DNA 3'-5' helicase RecG</fullName>
    </recommendedName>
</protein>
<dbReference type="RefSeq" id="WP_090677248.1">
    <property type="nucleotide sequence ID" value="NZ_FNIT01000020.1"/>
</dbReference>
<proteinExistence type="predicted"/>
<dbReference type="GO" id="GO:0005524">
    <property type="term" value="F:ATP binding"/>
    <property type="evidence" value="ECO:0007669"/>
    <property type="project" value="UniProtKB-KW"/>
</dbReference>
<sequence length="701" mass="76378">MRPSLLDPLFAPVSVLPGVGPKVAKLMDGLVTAPGASEARVRDLLFHLPTGLIDRRRREEIMSAPTGTLVTLELRIDRHVMPSREARNQPARVMAHDATGEIALTYFRAKPQWLETLLPIGATLLVSGRVEWFNGRASMIHPDFVGDAEKAASLPLVEPVYAMTAGLTGKVLRKAIGNALPQLPALPEWIEPGVVAREKFESFAASILALHGPEDQADLSPQNPHFRRLAYDEFLASQMALALSRQRMRKASGRSLGGDGTIRVRAEAALPFQLTDGQRDALREIHADMAKPDRMLRLLQGDVGAGKTVVALLAMAAAKESGAQSALLAPTEILARQHFAGLTRWCDAAGLSIALLTGRDNGRTRAAKLEAIANGEIDVVVGTHALFQDDVAYHDLGLVVVDEQHRFGVHQRLTLTRKGRAPDLLVMTATPIPRTLVLAAFGDMDVSRLHGKPAGRKPITTVAVPLERLDEIVARIGRAIDEGDKVYWVCPLVEESDKSELTSAEERAEVLRQFYGERVGLVHGRMSGEEKDRAMADFKSGQTCVVVATTVIEVGVDVPDASIIVIEHAERFGLSQLHQLRGRVGRGSKASSCVLLYKAPLGETAKARIAVMRESEDGFRIAEEDLKLRGEGDLLGTRQSGVQSFRIARVDEHADLLEIARNDARFLLNQDPELASPRGEAVRILMYLFGKDDAVRLLRAG</sequence>
<dbReference type="EMBL" id="FNIT01000020">
    <property type="protein sequence ID" value="SDO91024.1"/>
    <property type="molecule type" value="Genomic_DNA"/>
</dbReference>
<dbReference type="InterPro" id="IPR012340">
    <property type="entry name" value="NA-bd_OB-fold"/>
</dbReference>
<dbReference type="InterPro" id="IPR047112">
    <property type="entry name" value="RecG/Mfd"/>
</dbReference>
<dbReference type="GO" id="GO:0003677">
    <property type="term" value="F:DNA binding"/>
    <property type="evidence" value="ECO:0007669"/>
    <property type="project" value="UniProtKB-KW"/>
</dbReference>
<dbReference type="Pfam" id="PF17191">
    <property type="entry name" value="RecG_wedge"/>
    <property type="match status" value="1"/>
</dbReference>
<dbReference type="AlphaFoldDB" id="A0A1H0NE94"/>
<keyword evidence="7" id="KW-0234">DNA repair</keyword>
<dbReference type="OrthoDB" id="9804325at2"/>
<feature type="domain" description="Helicase ATP-binding" evidence="9">
    <location>
        <begin position="288"/>
        <end position="449"/>
    </location>
</feature>
<keyword evidence="6" id="KW-0238">DNA-binding</keyword>
<keyword evidence="3" id="KW-0378">Hydrolase</keyword>
<dbReference type="PROSITE" id="PS51194">
    <property type="entry name" value="HELICASE_CTER"/>
    <property type="match status" value="1"/>
</dbReference>
<dbReference type="SMART" id="SM00490">
    <property type="entry name" value="HELICc"/>
    <property type="match status" value="1"/>
</dbReference>
<feature type="domain" description="Helicase C-terminal" evidence="10">
    <location>
        <begin position="468"/>
        <end position="627"/>
    </location>
</feature>
<evidence type="ECO:0000256" key="6">
    <source>
        <dbReference type="ARBA" id="ARBA00023125"/>
    </source>
</evidence>